<evidence type="ECO:0000313" key="2">
    <source>
        <dbReference type="RefSeq" id="XP_075077025.1"/>
    </source>
</evidence>
<dbReference type="RefSeq" id="XP_075077025.1">
    <property type="nucleotide sequence ID" value="XM_075220924.1"/>
</dbReference>
<organism evidence="1 2">
    <name type="scientific">Nicotiana tabacum</name>
    <name type="common">Common tobacco</name>
    <dbReference type="NCBI Taxonomy" id="4097"/>
    <lineage>
        <taxon>Eukaryota</taxon>
        <taxon>Viridiplantae</taxon>
        <taxon>Streptophyta</taxon>
        <taxon>Embryophyta</taxon>
        <taxon>Tracheophyta</taxon>
        <taxon>Spermatophyta</taxon>
        <taxon>Magnoliopsida</taxon>
        <taxon>eudicotyledons</taxon>
        <taxon>Gunneridae</taxon>
        <taxon>Pentapetalae</taxon>
        <taxon>asterids</taxon>
        <taxon>lamiids</taxon>
        <taxon>Solanales</taxon>
        <taxon>Solanaceae</taxon>
        <taxon>Nicotianoideae</taxon>
        <taxon>Nicotianeae</taxon>
        <taxon>Nicotiana</taxon>
    </lineage>
</organism>
<sequence>MATDDNSGDSTNATPIQPILDHNHPLYLYLSDGPGSLSIGLLLTGIENYALWSRAMKVALLGKNKLCLVDGTTSKGDFGSGLAHQWDRCNAIVTSWLMSNVNSHLLTGVLFSENTQTVWARLKERFDKVNASRLYYFHKEFFTSTLGISSVSIYFTKLTDLWAEYDAILPPPPVKDYVEQLEFQRLLQFLMGLNDSFEQARSQILMMPNVPSINQAYTMIVQDESKRTISSNQFNTHIGQVEPTAMFTSQSGNRPRRNFGIECEFSHQKGHTKASCYKLMKCELLNKSSIAESSGNIAAVAENAGQVQLPTGDSAVITHIEDCQLSGGDTIKNVLCVPAFKFNLLSVSKDLWSGRVKEIGREEDGMYTMISVESHKRMHSHKAFTVLKQEIQIYGIRERGICEIFPLARQTRMPFPANATRMDHYTRWTWTFLLRLKSDVVFILKNFLAMVKTQFGNSVKMFRQPSLSHLRIIGCLCFASLLPKTDKFGPRAMKFVLLGYAALQKGYKLLDLEHNNLKEGTGQSFLDELNMRTLYDYNTEIMSVIHILHQLLLQIHPLFLLQRVPHCIYPIAVVIGYDQLSPKYQSYLSQFSSEQEPNSYYEVAKDNRWIEAMQAEIKALEDNKTREIVPLPPGKRAKGYKWVYKIKYKATGRVGRFKARLVAKRYSQKEGLDYQKTFSPVLKMVTVRSVIALAASTHWTIHQMDVYNAFLQGDLTEEVFMCIPPGFVGCNNRSLVCKLNKSLYGLKQASRQWNIKLTTSLLASGFQQSHLDYSFFTKKSLGQLVVVLVYVDDLIITGDDLELI</sequence>
<evidence type="ECO:0000313" key="1">
    <source>
        <dbReference type="Proteomes" id="UP000790787"/>
    </source>
</evidence>
<proteinExistence type="predicted"/>
<dbReference type="Proteomes" id="UP000790787">
    <property type="component" value="Chromosome 9"/>
</dbReference>
<reference evidence="2" key="2">
    <citation type="submission" date="2025-08" db="UniProtKB">
        <authorList>
            <consortium name="RefSeq"/>
        </authorList>
    </citation>
    <scope>IDENTIFICATION</scope>
    <source>
        <tissue evidence="2">Leaf</tissue>
    </source>
</reference>
<protein>
    <submittedName>
        <fullName evidence="2">Uncharacterized protein LOC142163786</fullName>
    </submittedName>
</protein>
<accession>A0AC58RWC8</accession>
<reference evidence="1" key="1">
    <citation type="journal article" date="2014" name="Nat. Commun.">
        <title>The tobacco genome sequence and its comparison with those of tomato and potato.</title>
        <authorList>
            <person name="Sierro N."/>
            <person name="Battey J.N."/>
            <person name="Ouadi S."/>
            <person name="Bakaher N."/>
            <person name="Bovet L."/>
            <person name="Willig A."/>
            <person name="Goepfert S."/>
            <person name="Peitsch M.C."/>
            <person name="Ivanov N.V."/>
        </authorList>
    </citation>
    <scope>NUCLEOTIDE SEQUENCE [LARGE SCALE GENOMIC DNA]</scope>
</reference>
<name>A0AC58RWC8_TOBAC</name>
<keyword evidence="1" id="KW-1185">Reference proteome</keyword>
<gene>
    <name evidence="2" type="primary">LOC142163786</name>
</gene>